<dbReference type="FunCoup" id="A0A6P8HKJ2">
    <property type="interactions" value="247"/>
</dbReference>
<keyword evidence="7" id="KW-0408">Iron</keyword>
<evidence type="ECO:0000256" key="1">
    <source>
        <dbReference type="ARBA" id="ARBA00001961"/>
    </source>
</evidence>
<comment type="cofactor">
    <cofactor evidence="1">
        <name>L-ascorbate</name>
        <dbReference type="ChEBI" id="CHEBI:38290"/>
    </cofactor>
</comment>
<feature type="compositionally biased region" description="Basic and acidic residues" evidence="8">
    <location>
        <begin position="173"/>
        <end position="183"/>
    </location>
</feature>
<dbReference type="Gene3D" id="2.60.120.620">
    <property type="entry name" value="q2cbj1_9rhob like domain"/>
    <property type="match status" value="1"/>
</dbReference>
<keyword evidence="5" id="KW-0223">Dioxygenase</keyword>
<keyword evidence="3" id="KW-0106">Calcium</keyword>
<dbReference type="PANTHER" id="PTHR10869">
    <property type="entry name" value="PROLYL 4-HYDROXYLASE ALPHA SUBUNIT"/>
    <property type="match status" value="1"/>
</dbReference>
<feature type="compositionally biased region" description="Polar residues" evidence="8">
    <location>
        <begin position="240"/>
        <end position="255"/>
    </location>
</feature>
<dbReference type="InterPro" id="IPR045054">
    <property type="entry name" value="P4HA-like"/>
</dbReference>
<dbReference type="InterPro" id="IPR018247">
    <property type="entry name" value="EF_Hand_1_Ca_BS"/>
</dbReference>
<evidence type="ECO:0000313" key="11">
    <source>
        <dbReference type="Proteomes" id="UP000515163"/>
    </source>
</evidence>
<reference evidence="12" key="1">
    <citation type="submission" date="2025-08" db="UniProtKB">
        <authorList>
            <consortium name="RefSeq"/>
        </authorList>
    </citation>
    <scope>IDENTIFICATION</scope>
    <source>
        <tissue evidence="12">Tentacle</tissue>
    </source>
</reference>
<dbReference type="InterPro" id="IPR044862">
    <property type="entry name" value="Pro_4_hyd_alph_FE2OG_OXY"/>
</dbReference>
<evidence type="ECO:0000256" key="4">
    <source>
        <dbReference type="ARBA" id="ARBA00022896"/>
    </source>
</evidence>
<dbReference type="AlphaFoldDB" id="A0A6P8HKJ2"/>
<feature type="region of interest" description="Disordered" evidence="8">
    <location>
        <begin position="173"/>
        <end position="262"/>
    </location>
</feature>
<evidence type="ECO:0000259" key="10">
    <source>
        <dbReference type="PROSITE" id="PS51471"/>
    </source>
</evidence>
<dbReference type="PROSITE" id="PS00018">
    <property type="entry name" value="EF_HAND_1"/>
    <property type="match status" value="2"/>
</dbReference>
<evidence type="ECO:0000256" key="9">
    <source>
        <dbReference type="SAM" id="Phobius"/>
    </source>
</evidence>
<keyword evidence="6" id="KW-0560">Oxidoreductase</keyword>
<dbReference type="Proteomes" id="UP000515163">
    <property type="component" value="Unplaced"/>
</dbReference>
<evidence type="ECO:0000256" key="2">
    <source>
        <dbReference type="ARBA" id="ARBA00022723"/>
    </source>
</evidence>
<feature type="transmembrane region" description="Helical" evidence="9">
    <location>
        <begin position="21"/>
        <end position="46"/>
    </location>
</feature>
<organism evidence="11 12">
    <name type="scientific">Actinia tenebrosa</name>
    <name type="common">Australian red waratah sea anemone</name>
    <dbReference type="NCBI Taxonomy" id="6105"/>
    <lineage>
        <taxon>Eukaryota</taxon>
        <taxon>Metazoa</taxon>
        <taxon>Cnidaria</taxon>
        <taxon>Anthozoa</taxon>
        <taxon>Hexacorallia</taxon>
        <taxon>Actiniaria</taxon>
        <taxon>Actiniidae</taxon>
        <taxon>Actinia</taxon>
    </lineage>
</organism>
<keyword evidence="9" id="KW-1133">Transmembrane helix</keyword>
<protein>
    <submittedName>
        <fullName evidence="12">Transmembrane prolyl 4-hydroxylase-like</fullName>
    </submittedName>
</protein>
<keyword evidence="2" id="KW-0479">Metal-binding</keyword>
<dbReference type="OrthoDB" id="10306836at2759"/>
<evidence type="ECO:0000256" key="3">
    <source>
        <dbReference type="ARBA" id="ARBA00022837"/>
    </source>
</evidence>
<keyword evidence="4" id="KW-0847">Vitamin C</keyword>
<evidence type="ECO:0000256" key="8">
    <source>
        <dbReference type="SAM" id="MobiDB-lite"/>
    </source>
</evidence>
<accession>A0A6P8HKJ2</accession>
<dbReference type="SUPFAM" id="SSF47473">
    <property type="entry name" value="EF-hand"/>
    <property type="match status" value="1"/>
</dbReference>
<dbReference type="Pfam" id="PF13640">
    <property type="entry name" value="2OG-FeII_Oxy_3"/>
    <property type="match status" value="1"/>
</dbReference>
<feature type="domain" description="Fe2OG dioxygenase" evidence="10">
    <location>
        <begin position="458"/>
        <end position="604"/>
    </location>
</feature>
<dbReference type="SMART" id="SM00702">
    <property type="entry name" value="P4Hc"/>
    <property type="match status" value="1"/>
</dbReference>
<dbReference type="PANTHER" id="PTHR10869:SF246">
    <property type="entry name" value="TRANSMEMBRANE PROLYL 4-HYDROXYLASE"/>
    <property type="match status" value="1"/>
</dbReference>
<dbReference type="InParanoid" id="A0A6P8HKJ2"/>
<dbReference type="PROSITE" id="PS51471">
    <property type="entry name" value="FE2OG_OXY"/>
    <property type="match status" value="1"/>
</dbReference>
<dbReference type="InterPro" id="IPR006620">
    <property type="entry name" value="Pro_4_hyd_alph"/>
</dbReference>
<dbReference type="GO" id="GO:0005506">
    <property type="term" value="F:iron ion binding"/>
    <property type="evidence" value="ECO:0007669"/>
    <property type="project" value="InterPro"/>
</dbReference>
<gene>
    <name evidence="12" type="primary">LOC116293067</name>
</gene>
<dbReference type="GeneID" id="116293067"/>
<keyword evidence="9" id="KW-0812">Transmembrane</keyword>
<dbReference type="GO" id="GO:0004656">
    <property type="term" value="F:procollagen-proline 4-dioxygenase activity"/>
    <property type="evidence" value="ECO:0007669"/>
    <property type="project" value="TreeGrafter"/>
</dbReference>
<proteinExistence type="predicted"/>
<evidence type="ECO:0000256" key="6">
    <source>
        <dbReference type="ARBA" id="ARBA00023002"/>
    </source>
</evidence>
<feature type="compositionally biased region" description="Polar residues" evidence="8">
    <location>
        <begin position="201"/>
        <end position="213"/>
    </location>
</feature>
<evidence type="ECO:0000313" key="12">
    <source>
        <dbReference type="RefSeq" id="XP_031556321.1"/>
    </source>
</evidence>
<dbReference type="InterPro" id="IPR005123">
    <property type="entry name" value="Oxoglu/Fe-dep_dioxygenase_dom"/>
</dbReference>
<dbReference type="Gene3D" id="1.10.238.10">
    <property type="entry name" value="EF-hand"/>
    <property type="match status" value="1"/>
</dbReference>
<feature type="compositionally biased region" description="Basic and acidic residues" evidence="8">
    <location>
        <begin position="146"/>
        <end position="156"/>
    </location>
</feature>
<keyword evidence="9" id="KW-0472">Membrane</keyword>
<dbReference type="GO" id="GO:0031418">
    <property type="term" value="F:L-ascorbic acid binding"/>
    <property type="evidence" value="ECO:0007669"/>
    <property type="project" value="UniProtKB-KW"/>
</dbReference>
<keyword evidence="11" id="KW-1185">Reference proteome</keyword>
<evidence type="ECO:0000256" key="7">
    <source>
        <dbReference type="ARBA" id="ARBA00023004"/>
    </source>
</evidence>
<feature type="region of interest" description="Disordered" evidence="8">
    <location>
        <begin position="112"/>
        <end position="156"/>
    </location>
</feature>
<dbReference type="GO" id="GO:0005783">
    <property type="term" value="C:endoplasmic reticulum"/>
    <property type="evidence" value="ECO:0007669"/>
    <property type="project" value="TreeGrafter"/>
</dbReference>
<name>A0A6P8HKJ2_ACTTE</name>
<evidence type="ECO:0000256" key="5">
    <source>
        <dbReference type="ARBA" id="ARBA00022964"/>
    </source>
</evidence>
<dbReference type="InterPro" id="IPR011992">
    <property type="entry name" value="EF-hand-dom_pair"/>
</dbReference>
<sequence length="623" mass="70739">MEDDKNKKKREANIPEREANQSLFSAPVMIVVIVACLAGIFGSFHYSNKTSVELKQESRTDLNDEYQSATVEDLQAGSGHNSGYSAITQPSTEPTLSFDIKTIDKFENKNILTSADGKTTERMDDKDQKEREETPGAGSNTLTYQELDKEISDSTERNIDEEYITLGTDKKSDTMTAVKKEEATTEPEINSSPSMEDKAEASTTPEQEITPSMMTAVKKEEATTEPEINSSPSMEDKAEASTTPEQEITPSTNDKQVVKDNSEDKFKILPRRDGVKVGHVQNLELEPGKFYDVITRSLNPPIFEIPDFLAEDECQKLIDQATKLGLDRSEYQVPDVGVETTNQETFKGWDYDDDNVITPQEIVYTLQDTAYLFFTTADVEKMFVDLNIDQNSNGAMDLDEYLRVTKSRIVRYLKELSETLPRTRHRNSRQTWLHYNDVDGLNERVSALTKLPVEVVERSEKLQVVNYGPEGHYYCHTDSQDIEDGVPCCLFNSRRKCRLCRYITVLYYLNNVEEGGETAFPLADNVTFSHEEWVMNIKHHCDLSKHCHQANVYVKPRQGTAIMWYNHLRDEQTGWLGRIDPRSYHGGCDVIKGHKWIANSWINIVGEPGDKLVAYHPTSDPIP</sequence>
<feature type="compositionally biased region" description="Basic and acidic residues" evidence="8">
    <location>
        <begin position="118"/>
        <end position="134"/>
    </location>
</feature>
<dbReference type="KEGG" id="aten:116293067"/>
<dbReference type="RefSeq" id="XP_031556321.1">
    <property type="nucleotide sequence ID" value="XM_031700461.1"/>
</dbReference>